<evidence type="ECO:0000313" key="2">
    <source>
        <dbReference type="Proteomes" id="UP001355056"/>
    </source>
</evidence>
<proteinExistence type="predicted"/>
<protein>
    <submittedName>
        <fullName evidence="1">Phytoene/squalene synthase family protein</fullName>
    </submittedName>
</protein>
<dbReference type="Proteomes" id="UP001355056">
    <property type="component" value="Unassembled WGS sequence"/>
</dbReference>
<organism evidence="1 2">
    <name type="scientific">Novilysobacter erysipheiresistens</name>
    <dbReference type="NCBI Taxonomy" id="1749332"/>
    <lineage>
        <taxon>Bacteria</taxon>
        <taxon>Pseudomonadati</taxon>
        <taxon>Pseudomonadota</taxon>
        <taxon>Gammaproteobacteria</taxon>
        <taxon>Lysobacterales</taxon>
        <taxon>Lysobacteraceae</taxon>
        <taxon>Novilysobacter</taxon>
    </lineage>
</organism>
<keyword evidence="2" id="KW-1185">Reference proteome</keyword>
<comment type="caution">
    <text evidence="1">The sequence shown here is derived from an EMBL/GenBank/DDBJ whole genome shotgun (WGS) entry which is preliminary data.</text>
</comment>
<name>A0ABU7YWD5_9GAMM</name>
<dbReference type="EMBL" id="JAXGFP010000002">
    <property type="protein sequence ID" value="MEG3183221.1"/>
    <property type="molecule type" value="Genomic_DNA"/>
</dbReference>
<dbReference type="RefSeq" id="WP_332615028.1">
    <property type="nucleotide sequence ID" value="NZ_JAXGFP010000002.1"/>
</dbReference>
<reference evidence="1 2" key="1">
    <citation type="journal article" date="2016" name="Int. J. Syst. Evol. Microbiol.">
        <title>Lysobacter erysipheiresistens sp. nov., an antagonist of powdery mildew, isolated from tobacco-cultivated soil.</title>
        <authorList>
            <person name="Xie B."/>
            <person name="Li T."/>
            <person name="Lin X."/>
            <person name="Wang C.J."/>
            <person name="Chen Y.J."/>
            <person name="Liu W.J."/>
            <person name="Zhao Z.W."/>
        </authorList>
    </citation>
    <scope>NUCLEOTIDE SEQUENCE [LARGE SCALE GENOMIC DNA]</scope>
    <source>
        <strain evidence="1 2">RS-LYSO-3</strain>
    </source>
</reference>
<sequence length="245" mass="26846">MSESPAPEPTDALADFIAKWRARWPEWAVAEAFVPTAQRQAALVWATLQQELTDAAWGGSDPRPGEAKLGWWQEELAGWSRGARRHPLGQVLQRQQAPWSTLAASLPSLAASRERPANADEAFAAIAPFARAVARIDASLFAGPLEGGADHDRDARPVSAALLLSRLAQADGNGVPLAALARAGDADPRPIWAHQLRERWPRHRPATRPRRLWTALARARLEQPDPARPRPPWKTLATAWRAARG</sequence>
<evidence type="ECO:0000313" key="1">
    <source>
        <dbReference type="EMBL" id="MEG3183221.1"/>
    </source>
</evidence>
<gene>
    <name evidence="1" type="ORF">SNE34_04230</name>
</gene>
<accession>A0ABU7YWD5</accession>